<sequence length="180" mass="19154">MEPCQDLLPLLRGKIDENVAAENRVRRAPVPPEPPRALRQVEKGKGGGSPVPLPDGKGSVSQVVEEQPDLLRVHSPEGPPAENPLPRLLEGKRVDVRSENGYLLRVHSGKSVQEKHGEGVGLLAGAAPGTPDPDGGSSLSCSNFRQGGLGEHPEGFSFPEEKGLSHGQVSDEVNRQFLFG</sequence>
<name>A0A644YKP2_9ZZZZ</name>
<feature type="compositionally biased region" description="Basic and acidic residues" evidence="1">
    <location>
        <begin position="151"/>
        <end position="164"/>
    </location>
</feature>
<gene>
    <name evidence="2" type="ORF">SDC9_75414</name>
</gene>
<dbReference type="EMBL" id="VSSQ01005370">
    <property type="protein sequence ID" value="MPM28877.1"/>
    <property type="molecule type" value="Genomic_DNA"/>
</dbReference>
<evidence type="ECO:0000256" key="1">
    <source>
        <dbReference type="SAM" id="MobiDB-lite"/>
    </source>
</evidence>
<dbReference type="AlphaFoldDB" id="A0A644YKP2"/>
<feature type="region of interest" description="Disordered" evidence="1">
    <location>
        <begin position="22"/>
        <end position="92"/>
    </location>
</feature>
<organism evidence="2">
    <name type="scientific">bioreactor metagenome</name>
    <dbReference type="NCBI Taxonomy" id="1076179"/>
    <lineage>
        <taxon>unclassified sequences</taxon>
        <taxon>metagenomes</taxon>
        <taxon>ecological metagenomes</taxon>
    </lineage>
</organism>
<accession>A0A644YKP2</accession>
<reference evidence="2" key="1">
    <citation type="submission" date="2019-08" db="EMBL/GenBank/DDBJ databases">
        <authorList>
            <person name="Kucharzyk K."/>
            <person name="Murdoch R.W."/>
            <person name="Higgins S."/>
            <person name="Loffler F."/>
        </authorList>
    </citation>
    <scope>NUCLEOTIDE SEQUENCE</scope>
</reference>
<protein>
    <submittedName>
        <fullName evidence="2">Uncharacterized protein</fullName>
    </submittedName>
</protein>
<feature type="region of interest" description="Disordered" evidence="1">
    <location>
        <begin position="121"/>
        <end position="180"/>
    </location>
</feature>
<proteinExistence type="predicted"/>
<comment type="caution">
    <text evidence="2">The sequence shown here is derived from an EMBL/GenBank/DDBJ whole genome shotgun (WGS) entry which is preliminary data.</text>
</comment>
<evidence type="ECO:0000313" key="2">
    <source>
        <dbReference type="EMBL" id="MPM28877.1"/>
    </source>
</evidence>
<feature type="compositionally biased region" description="Low complexity" evidence="1">
    <location>
        <begin position="121"/>
        <end position="140"/>
    </location>
</feature>